<name>A0A371AY06_9FIRM</name>
<evidence type="ECO:0000259" key="1">
    <source>
        <dbReference type="Pfam" id="PF01368"/>
    </source>
</evidence>
<reference evidence="3 4" key="1">
    <citation type="submission" date="2018-07" db="EMBL/GenBank/DDBJ databases">
        <title>Anaerosacharophilus polymeroproducens gen. nov. sp. nov., an anaerobic bacterium isolated from salt field.</title>
        <authorList>
            <person name="Kim W."/>
            <person name="Yang S.-H."/>
            <person name="Oh J."/>
            <person name="Lee J.-H."/>
            <person name="Kwon K.K."/>
        </authorList>
    </citation>
    <scope>NUCLEOTIDE SEQUENCE [LARGE SCALE GENOMIC DNA]</scope>
    <source>
        <strain evidence="3 4">MCWD5</strain>
    </source>
</reference>
<feature type="domain" description="DDH" evidence="1">
    <location>
        <begin position="14"/>
        <end position="153"/>
    </location>
</feature>
<dbReference type="RefSeq" id="WP_115481114.1">
    <property type="nucleotide sequence ID" value="NZ_QRCT01000013.1"/>
</dbReference>
<feature type="domain" description="DHHA1" evidence="2">
    <location>
        <begin position="229"/>
        <end position="313"/>
    </location>
</feature>
<dbReference type="Pfam" id="PF02272">
    <property type="entry name" value="DHHA1"/>
    <property type="match status" value="1"/>
</dbReference>
<dbReference type="AlphaFoldDB" id="A0A371AY06"/>
<gene>
    <name evidence="3" type="ORF">DWV06_05190</name>
</gene>
<dbReference type="InterPro" id="IPR003156">
    <property type="entry name" value="DHHA1_dom"/>
</dbReference>
<dbReference type="InterPro" id="IPR001667">
    <property type="entry name" value="DDH_dom"/>
</dbReference>
<dbReference type="InterPro" id="IPR038763">
    <property type="entry name" value="DHH_sf"/>
</dbReference>
<evidence type="ECO:0000313" key="3">
    <source>
        <dbReference type="EMBL" id="RDU24370.1"/>
    </source>
</evidence>
<dbReference type="EMBL" id="QRCT01000013">
    <property type="protein sequence ID" value="RDU24370.1"/>
    <property type="molecule type" value="Genomic_DNA"/>
</dbReference>
<dbReference type="Pfam" id="PF01368">
    <property type="entry name" value="DHH"/>
    <property type="match status" value="1"/>
</dbReference>
<protein>
    <submittedName>
        <fullName evidence="3">Bifunctional oligoribonuclease/PAP phosphatase NrnA</fullName>
    </submittedName>
</protein>
<dbReference type="OrthoDB" id="9803668at2"/>
<keyword evidence="4" id="KW-1185">Reference proteome</keyword>
<dbReference type="Proteomes" id="UP000255036">
    <property type="component" value="Unassembled WGS sequence"/>
</dbReference>
<dbReference type="PANTHER" id="PTHR47618">
    <property type="entry name" value="BIFUNCTIONAL OLIGORIBONUCLEASE AND PAP PHOSPHATASE NRNA"/>
    <property type="match status" value="1"/>
</dbReference>
<accession>A0A371AY06</accession>
<comment type="caution">
    <text evidence="3">The sequence shown here is derived from an EMBL/GenBank/DDBJ whole genome shotgun (WGS) entry which is preliminary data.</text>
</comment>
<proteinExistence type="predicted"/>
<evidence type="ECO:0000313" key="4">
    <source>
        <dbReference type="Proteomes" id="UP000255036"/>
    </source>
</evidence>
<dbReference type="Gene3D" id="3.10.310.30">
    <property type="match status" value="1"/>
</dbReference>
<dbReference type="SUPFAM" id="SSF64182">
    <property type="entry name" value="DHH phosphoesterases"/>
    <property type="match status" value="1"/>
</dbReference>
<organism evidence="3 4">
    <name type="scientific">Anaerosacchariphilus polymeriproducens</name>
    <dbReference type="NCBI Taxonomy" id="1812858"/>
    <lineage>
        <taxon>Bacteria</taxon>
        <taxon>Bacillati</taxon>
        <taxon>Bacillota</taxon>
        <taxon>Clostridia</taxon>
        <taxon>Lachnospirales</taxon>
        <taxon>Lachnospiraceae</taxon>
        <taxon>Anaerosacchariphilus</taxon>
    </lineage>
</organism>
<dbReference type="GO" id="GO:0003676">
    <property type="term" value="F:nucleic acid binding"/>
    <property type="evidence" value="ECO:0007669"/>
    <property type="project" value="InterPro"/>
</dbReference>
<sequence>MNNIASQLVGVKSIAIGGHIRPDGDCVGSCLAMYNYIIDNWTDIKVDIYLEPIPNLFKFLKNAEKINNTYDMDMVYDLFIALDCGDSERLGIAEKYFETAHKTICIDHHISNKHFADENYIFPKASSTSELVFDLIEKDKISKEIAECIYTGIVHDTGVFQYSSTSSKTMNVAGMLMDKGINFTKIIDDTFYKKTFNQNQILGKALLDSRLFLDEKCILSVLMQEDLEKYQVATRHLEGIVSQLRVTKDVDVAVLIYETEKNEFKISMRSNEIVDVSVIASLLGGGGHIRAAGCSLKGEIKEIETLILKEIEKQLR</sequence>
<dbReference type="Gene3D" id="3.90.1640.10">
    <property type="entry name" value="inorganic pyrophosphatase (n-terminal core)"/>
    <property type="match status" value="1"/>
</dbReference>
<evidence type="ECO:0000259" key="2">
    <source>
        <dbReference type="Pfam" id="PF02272"/>
    </source>
</evidence>
<dbReference type="InterPro" id="IPR051319">
    <property type="entry name" value="Oligoribo/pAp-PDE_c-di-AMP_PDE"/>
</dbReference>
<dbReference type="PANTHER" id="PTHR47618:SF1">
    <property type="entry name" value="BIFUNCTIONAL OLIGORIBONUCLEASE AND PAP PHOSPHATASE NRNA"/>
    <property type="match status" value="1"/>
</dbReference>